<dbReference type="EMBL" id="LVXZ01000294">
    <property type="protein sequence ID" value="OAP87206.1"/>
    <property type="molecule type" value="Genomic_DNA"/>
</dbReference>
<reference evidence="2 3" key="1">
    <citation type="submission" date="2016-04" db="EMBL/GenBank/DDBJ databases">
        <title>Acidithiobacillus ferrooxidans genome sequencing and assembly.</title>
        <authorList>
            <person name="Zhou Z."/>
        </authorList>
    </citation>
    <scope>NUCLEOTIDE SEQUENCE [LARGE SCALE GENOMIC DNA]</scope>
    <source>
        <strain evidence="2 3">BY0502</strain>
    </source>
</reference>
<evidence type="ECO:0000313" key="3">
    <source>
        <dbReference type="Proteomes" id="UP000078302"/>
    </source>
</evidence>
<dbReference type="InterPro" id="IPR014030">
    <property type="entry name" value="Ketoacyl_synth_N"/>
</dbReference>
<feature type="domain" description="Beta-ketoacyl synthase-like N-terminal" evidence="1">
    <location>
        <begin position="43"/>
        <end position="199"/>
    </location>
</feature>
<dbReference type="OrthoDB" id="9798676at2"/>
<sequence length="270" mass="28370">MHPVYVEGIGVLGPGIQSWQEAVYLLKGEDTYLPGRTILSSPESLPPAERRRASRGVMAALQVGYAACAMAGILLPAEPASVFASSGGDGDICNAICSAMAAGDHLISPTQFHNSVHNAISGYWGIATGAMAPSSVVSAYDGSFAAGLLEAVSLLLTLRTPVLLVASDQDYPFPLYAARPVPDIFAVALLLTVTPQPGNALVQIRIPGDMPFAERPGQAMSDAQLDDLSRAIPAARCLPLLQSIARRDSGNIVLEYLPSQYLVLEVAPCR</sequence>
<proteinExistence type="predicted"/>
<organism evidence="2 3">
    <name type="scientific">Acidithiobacillus ferrooxidans</name>
    <name type="common">Thiobacillus ferrooxidans</name>
    <dbReference type="NCBI Taxonomy" id="920"/>
    <lineage>
        <taxon>Bacteria</taxon>
        <taxon>Pseudomonadati</taxon>
        <taxon>Pseudomonadota</taxon>
        <taxon>Acidithiobacillia</taxon>
        <taxon>Acidithiobacillales</taxon>
        <taxon>Acidithiobacillaceae</taxon>
        <taxon>Acidithiobacillus</taxon>
    </lineage>
</organism>
<dbReference type="Proteomes" id="UP000078302">
    <property type="component" value="Unassembled WGS sequence"/>
</dbReference>
<name>A0A179B674_ACIFR</name>
<dbReference type="Pfam" id="PF13723">
    <property type="entry name" value="Ketoacyl-synt_2"/>
    <property type="match status" value="1"/>
</dbReference>
<dbReference type="GO" id="GO:0016746">
    <property type="term" value="F:acyltransferase activity"/>
    <property type="evidence" value="ECO:0007669"/>
    <property type="project" value="InterPro"/>
</dbReference>
<comment type="caution">
    <text evidence="2">The sequence shown here is derived from an EMBL/GenBank/DDBJ whole genome shotgun (WGS) entry which is preliminary data.</text>
</comment>
<dbReference type="SUPFAM" id="SSF53901">
    <property type="entry name" value="Thiolase-like"/>
    <property type="match status" value="1"/>
</dbReference>
<dbReference type="InterPro" id="IPR016039">
    <property type="entry name" value="Thiolase-like"/>
</dbReference>
<dbReference type="AlphaFoldDB" id="A0A179B674"/>
<dbReference type="RefSeq" id="WP_064220390.1">
    <property type="nucleotide sequence ID" value="NZ_LVXZ01000294.1"/>
</dbReference>
<dbReference type="Gene3D" id="3.40.47.10">
    <property type="match status" value="1"/>
</dbReference>
<gene>
    <name evidence="2" type="ORF">A4H96_15455</name>
</gene>
<evidence type="ECO:0000313" key="2">
    <source>
        <dbReference type="EMBL" id="OAP87206.1"/>
    </source>
</evidence>
<keyword evidence="3" id="KW-1185">Reference proteome</keyword>
<evidence type="ECO:0000259" key="1">
    <source>
        <dbReference type="Pfam" id="PF13723"/>
    </source>
</evidence>
<protein>
    <submittedName>
        <fullName evidence="2">3-oxoacyl-ACP synthase</fullName>
    </submittedName>
</protein>
<accession>A0A179B674</accession>